<sequence>MVMIRWMAVLYMSLVVQVWSQTAAGIVLYCEKPDGVWVLVADHKMGKRGFASFGGSYEKGETYQETAARETSEETRGYFKQEDLLKGIAGQKGVDYLIYRMFFLKVPFVEAAEIEKRKGAGVMDERFDYVWVPEKELSRYYGVVADLQTPLKLDPAYVPDKSKTDYYWRLWLGQMAEAQRRGAFPWQKKKAGLP</sequence>
<accession>A0ABP9V392</accession>
<organism evidence="3 4">
    <name type="scientific">Rubritalea halochordaticola</name>
    <dbReference type="NCBI Taxonomy" id="714537"/>
    <lineage>
        <taxon>Bacteria</taxon>
        <taxon>Pseudomonadati</taxon>
        <taxon>Verrucomicrobiota</taxon>
        <taxon>Verrucomicrobiia</taxon>
        <taxon>Verrucomicrobiales</taxon>
        <taxon>Rubritaleaceae</taxon>
        <taxon>Rubritalea</taxon>
    </lineage>
</organism>
<feature type="signal peptide" evidence="1">
    <location>
        <begin position="1"/>
        <end position="23"/>
    </location>
</feature>
<dbReference type="InterPro" id="IPR015797">
    <property type="entry name" value="NUDIX_hydrolase-like_dom_sf"/>
</dbReference>
<evidence type="ECO:0000256" key="1">
    <source>
        <dbReference type="SAM" id="SignalP"/>
    </source>
</evidence>
<dbReference type="Pfam" id="PF00293">
    <property type="entry name" value="NUDIX"/>
    <property type="match status" value="1"/>
</dbReference>
<dbReference type="Gene3D" id="3.90.79.10">
    <property type="entry name" value="Nucleoside Triphosphate Pyrophosphohydrolase"/>
    <property type="match status" value="1"/>
</dbReference>
<dbReference type="EMBL" id="BAABRL010000012">
    <property type="protein sequence ID" value="GAA5497126.1"/>
    <property type="molecule type" value="Genomic_DNA"/>
</dbReference>
<feature type="domain" description="Nudix hydrolase" evidence="2">
    <location>
        <begin position="19"/>
        <end position="157"/>
    </location>
</feature>
<dbReference type="SUPFAM" id="SSF55811">
    <property type="entry name" value="Nudix"/>
    <property type="match status" value="1"/>
</dbReference>
<dbReference type="PROSITE" id="PS51462">
    <property type="entry name" value="NUDIX"/>
    <property type="match status" value="1"/>
</dbReference>
<proteinExistence type="predicted"/>
<protein>
    <recommendedName>
        <fullName evidence="2">Nudix hydrolase domain-containing protein</fullName>
    </recommendedName>
</protein>
<keyword evidence="1" id="KW-0732">Signal</keyword>
<keyword evidence="4" id="KW-1185">Reference proteome</keyword>
<evidence type="ECO:0000313" key="3">
    <source>
        <dbReference type="EMBL" id="GAA5497126.1"/>
    </source>
</evidence>
<comment type="caution">
    <text evidence="3">The sequence shown here is derived from an EMBL/GenBank/DDBJ whole genome shotgun (WGS) entry which is preliminary data.</text>
</comment>
<reference evidence="3 4" key="1">
    <citation type="submission" date="2024-02" db="EMBL/GenBank/DDBJ databases">
        <title>Rubritalea halochordaticola NBRC 107102.</title>
        <authorList>
            <person name="Ichikawa N."/>
            <person name="Katano-Makiyama Y."/>
            <person name="Hidaka K."/>
        </authorList>
    </citation>
    <scope>NUCLEOTIDE SEQUENCE [LARGE SCALE GENOMIC DNA]</scope>
    <source>
        <strain evidence="3 4">NBRC 107102</strain>
    </source>
</reference>
<evidence type="ECO:0000313" key="4">
    <source>
        <dbReference type="Proteomes" id="UP001424741"/>
    </source>
</evidence>
<dbReference type="CDD" id="cd02883">
    <property type="entry name" value="NUDIX_Hydrolase"/>
    <property type="match status" value="1"/>
</dbReference>
<dbReference type="Proteomes" id="UP001424741">
    <property type="component" value="Unassembled WGS sequence"/>
</dbReference>
<feature type="chain" id="PRO_5045163960" description="Nudix hydrolase domain-containing protein" evidence="1">
    <location>
        <begin position="24"/>
        <end position="194"/>
    </location>
</feature>
<dbReference type="InterPro" id="IPR000086">
    <property type="entry name" value="NUDIX_hydrolase_dom"/>
</dbReference>
<gene>
    <name evidence="3" type="ORF">Rhal01_03316</name>
</gene>
<evidence type="ECO:0000259" key="2">
    <source>
        <dbReference type="PROSITE" id="PS51462"/>
    </source>
</evidence>
<name>A0ABP9V392_9BACT</name>